<reference evidence="8 9" key="1">
    <citation type="submission" date="2024-09" db="EMBL/GenBank/DDBJ databases">
        <authorList>
            <person name="Sun Q."/>
            <person name="Mori K."/>
        </authorList>
    </citation>
    <scope>NUCLEOTIDE SEQUENCE [LARGE SCALE GENOMIC DNA]</scope>
    <source>
        <strain evidence="8 9">JCM 9626</strain>
    </source>
</reference>
<dbReference type="InterPro" id="IPR026841">
    <property type="entry name" value="Aur1/Ipt1"/>
</dbReference>
<feature type="transmembrane region" description="Helical" evidence="6">
    <location>
        <begin position="294"/>
        <end position="313"/>
    </location>
</feature>
<feature type="compositionally biased region" description="Low complexity" evidence="5">
    <location>
        <begin position="327"/>
        <end position="338"/>
    </location>
</feature>
<evidence type="ECO:0000313" key="9">
    <source>
        <dbReference type="Proteomes" id="UP001589750"/>
    </source>
</evidence>
<sequence>MTTAPPAPGVSHTEPAPSAVVTRRGARAVAVGVWVLALVAWSATIGIPNDPWAVLITLWLLTIAWNVEAPWRHHLGFLRDWTIPALLLAVYFYSRGWVDEFDVTVHWTMPIDVDRWMFGGELPSTTLQQAWCGSDPCRVDGPVQWFDPLFTTVYATHFVVGLTLAVFLWTRDRAEWLVWMRRYLGLNFAGLAIYILYPMAPPWMAANEGYLHQGETLARITSRGWGELGLHRANVVLNGVGNPVAAMPSLHTGTAVLVAAYGIWRLRTRWRWLLLAYPLAMGVALVYFAEHYVIDELAGGLLAIVVMVIASAWERWRSGRKAGDGSPGAAGPAVADSSTAGPGTVTPVG</sequence>
<keyword evidence="2 6" id="KW-0812">Transmembrane</keyword>
<organism evidence="8 9">
    <name type="scientific">Nocardioides plantarum</name>
    <dbReference type="NCBI Taxonomy" id="29299"/>
    <lineage>
        <taxon>Bacteria</taxon>
        <taxon>Bacillati</taxon>
        <taxon>Actinomycetota</taxon>
        <taxon>Actinomycetes</taxon>
        <taxon>Propionibacteriales</taxon>
        <taxon>Nocardioidaceae</taxon>
        <taxon>Nocardioides</taxon>
    </lineage>
</organism>
<feature type="transmembrane region" description="Helical" evidence="6">
    <location>
        <begin position="52"/>
        <end position="69"/>
    </location>
</feature>
<dbReference type="Gene3D" id="1.20.144.10">
    <property type="entry name" value="Phosphatidic acid phosphatase type 2/haloperoxidase"/>
    <property type="match status" value="1"/>
</dbReference>
<keyword evidence="3 6" id="KW-1133">Transmembrane helix</keyword>
<dbReference type="CDD" id="cd03386">
    <property type="entry name" value="PAP2_Aur1_like"/>
    <property type="match status" value="1"/>
</dbReference>
<evidence type="ECO:0000259" key="7">
    <source>
        <dbReference type="Pfam" id="PF14378"/>
    </source>
</evidence>
<dbReference type="PANTHER" id="PTHR31310">
    <property type="match status" value="1"/>
</dbReference>
<comment type="subcellular location">
    <subcellularLocation>
        <location evidence="1">Membrane</location>
        <topology evidence="1">Multi-pass membrane protein</topology>
    </subcellularLocation>
</comment>
<evidence type="ECO:0000256" key="6">
    <source>
        <dbReference type="SAM" id="Phobius"/>
    </source>
</evidence>
<evidence type="ECO:0000313" key="8">
    <source>
        <dbReference type="EMBL" id="MFB9311695.1"/>
    </source>
</evidence>
<dbReference type="RefSeq" id="WP_170215299.1">
    <property type="nucleotide sequence ID" value="NZ_JBHMDG010000001.1"/>
</dbReference>
<dbReference type="InterPro" id="IPR036938">
    <property type="entry name" value="PAP2/HPO_sf"/>
</dbReference>
<name>A0ABV5K4R7_9ACTN</name>
<protein>
    <submittedName>
        <fullName evidence="8">Phosphatase PAP2 family protein</fullName>
    </submittedName>
</protein>
<keyword evidence="9" id="KW-1185">Reference proteome</keyword>
<dbReference type="PANTHER" id="PTHR31310:SF7">
    <property type="entry name" value="PA-PHOSPHATASE RELATED-FAMILY PROTEIN DDB_G0268928"/>
    <property type="match status" value="1"/>
</dbReference>
<evidence type="ECO:0000256" key="4">
    <source>
        <dbReference type="ARBA" id="ARBA00023136"/>
    </source>
</evidence>
<accession>A0ABV5K4R7</accession>
<feature type="transmembrane region" description="Helical" evidence="6">
    <location>
        <begin position="182"/>
        <end position="200"/>
    </location>
</feature>
<feature type="transmembrane region" description="Helical" evidence="6">
    <location>
        <begin position="81"/>
        <end position="98"/>
    </location>
</feature>
<evidence type="ECO:0000256" key="5">
    <source>
        <dbReference type="SAM" id="MobiDB-lite"/>
    </source>
</evidence>
<evidence type="ECO:0000256" key="2">
    <source>
        <dbReference type="ARBA" id="ARBA00022692"/>
    </source>
</evidence>
<feature type="transmembrane region" description="Helical" evidence="6">
    <location>
        <begin position="28"/>
        <end position="46"/>
    </location>
</feature>
<dbReference type="Proteomes" id="UP001589750">
    <property type="component" value="Unassembled WGS sequence"/>
</dbReference>
<feature type="transmembrane region" description="Helical" evidence="6">
    <location>
        <begin position="149"/>
        <end position="170"/>
    </location>
</feature>
<feature type="transmembrane region" description="Helical" evidence="6">
    <location>
        <begin position="270"/>
        <end position="288"/>
    </location>
</feature>
<dbReference type="Pfam" id="PF14378">
    <property type="entry name" value="PAP2_3"/>
    <property type="match status" value="1"/>
</dbReference>
<keyword evidence="4 6" id="KW-0472">Membrane</keyword>
<feature type="domain" description="Inositolphosphotransferase Aur1/Ipt1" evidence="7">
    <location>
        <begin position="144"/>
        <end position="308"/>
    </location>
</feature>
<evidence type="ECO:0000256" key="1">
    <source>
        <dbReference type="ARBA" id="ARBA00004141"/>
    </source>
</evidence>
<evidence type="ECO:0000256" key="3">
    <source>
        <dbReference type="ARBA" id="ARBA00022989"/>
    </source>
</evidence>
<dbReference type="SUPFAM" id="SSF48317">
    <property type="entry name" value="Acid phosphatase/Vanadium-dependent haloperoxidase"/>
    <property type="match status" value="1"/>
</dbReference>
<comment type="caution">
    <text evidence="8">The sequence shown here is derived from an EMBL/GenBank/DDBJ whole genome shotgun (WGS) entry which is preliminary data.</text>
</comment>
<dbReference type="EMBL" id="JBHMDG010000001">
    <property type="protein sequence ID" value="MFB9311695.1"/>
    <property type="molecule type" value="Genomic_DNA"/>
</dbReference>
<dbReference type="InterPro" id="IPR052185">
    <property type="entry name" value="IPC_Synthase-Related"/>
</dbReference>
<gene>
    <name evidence="8" type="ORF">ACFFRI_01450</name>
</gene>
<feature type="transmembrane region" description="Helical" evidence="6">
    <location>
        <begin position="244"/>
        <end position="263"/>
    </location>
</feature>
<proteinExistence type="predicted"/>
<feature type="region of interest" description="Disordered" evidence="5">
    <location>
        <begin position="321"/>
        <end position="349"/>
    </location>
</feature>